<proteinExistence type="predicted"/>
<evidence type="ECO:0000313" key="2">
    <source>
        <dbReference type="Proteomes" id="UP000257559"/>
    </source>
</evidence>
<evidence type="ECO:0008006" key="3">
    <source>
        <dbReference type="Google" id="ProtNLM"/>
    </source>
</evidence>
<gene>
    <name evidence="1" type="ORF">NCTC10132_00714</name>
</gene>
<protein>
    <recommendedName>
        <fullName evidence="3">Lipoprotein</fullName>
    </recommendedName>
</protein>
<keyword evidence="2" id="KW-1185">Reference proteome</keyword>
<feature type="non-terminal residue" evidence="1">
    <location>
        <position position="76"/>
    </location>
</feature>
<dbReference type="AlphaFoldDB" id="A0A3B0PL16"/>
<dbReference type="PROSITE" id="PS51257">
    <property type="entry name" value="PROKAR_LIPOPROTEIN"/>
    <property type="match status" value="1"/>
</dbReference>
<accession>A0A3B0PL16</accession>
<reference evidence="2" key="1">
    <citation type="submission" date="2018-06" db="EMBL/GenBank/DDBJ databases">
        <authorList>
            <consortium name="Pathogen Informatics"/>
        </authorList>
    </citation>
    <scope>NUCLEOTIDE SEQUENCE [LARGE SCALE GENOMIC DNA]</scope>
    <source>
        <strain evidence="2">NCTC10132</strain>
    </source>
</reference>
<dbReference type="Proteomes" id="UP000257559">
    <property type="component" value="Chromosome"/>
</dbReference>
<name>A0A3B0PL16_9BACT</name>
<organism evidence="1 2">
    <name type="scientific">Mycoplasmopsis edwardii</name>
    <dbReference type="NCBI Taxonomy" id="53558"/>
    <lineage>
        <taxon>Bacteria</taxon>
        <taxon>Bacillati</taxon>
        <taxon>Mycoplasmatota</taxon>
        <taxon>Mycoplasmoidales</taxon>
        <taxon>Metamycoplasmataceae</taxon>
        <taxon>Mycoplasmopsis</taxon>
    </lineage>
</organism>
<evidence type="ECO:0000313" key="1">
    <source>
        <dbReference type="EMBL" id="SYV97349.1"/>
    </source>
</evidence>
<dbReference type="KEGG" id="medw:NCTC10132_00714"/>
<sequence length="76" mass="8520">MKNKLSKIILTTTLGFIPLSVTLSCTHVDQIKALTKVKEEVKTRARAKLSAAAGLLRPEDDASKIMTRSEEMYLEW</sequence>
<dbReference type="EMBL" id="LS991951">
    <property type="protein sequence ID" value="SYV97349.1"/>
    <property type="molecule type" value="Genomic_DNA"/>
</dbReference>